<protein>
    <recommendedName>
        <fullName evidence="7">Tricorn protease homolog</fullName>
        <ecNumber evidence="7">3.4.21.-</ecNumber>
    </recommendedName>
</protein>
<dbReference type="Gene3D" id="2.120.10.60">
    <property type="entry name" value="Tricorn protease N-terminal domain"/>
    <property type="match status" value="2"/>
</dbReference>
<sequence>MKTKPLFLTLFLVSFLSHSQVNPRWARYPAISPDGATIAFTYKGDLYSVPSEGGNATQLTYHDAHDYRAVWSKDGKTLAFASDRYGNFDVFTMDAKGGPATRLTFHSNDERPYTFSGDDTQVLFGAVRQDDVRHRQYPTGRQPELYSVPVNTGRVEQVLTVPAEDVQVSADGRQMVYHDLKGYEDEFRKHHTSAITRDIWRYDVGTGTHTMVTSFSGEDRNPVYSTDGRSLYYLSEESGTFNVHKLVLDTPSNKQQLTEFKTHPIRFLSNGNGVLAFSYDGELYTMKEGGSPQKVNINIRTQAGSNVDKFVSINGEVREMDISMDGKEIAFISRGEVFVTSVEGSLTKRLTNTPEQERFVKFTHDGKAVAYSSERNGKWDIYQTKKVRKEEPFFFAATLVKEDTLISNGKDNYLPEFSPDGKSVAYVEDRRTLKVMNLETRATTTLLTPEDLYHFSDGDQYFQWSPDSKWLLVDWGATLSNNEVLMLSVDGKKRINLTESGYYDMSPKWVNGGTQMLWFSNRNGLKSYATSGRSELDVYSMFFTKDAWDKYNLSKEEYDLMKLIEEGNKEKEDQKDDKKAKKGKKKKDADKDKRDTIKPLTFDWEDLDTRKSRLTIHSSRLSDAVLSKDGEKLYYLARFEKDLNLWETELRTKNTKMLIPLGAKSGSLQWDSKKENLFLLSDGKIAKVDLEGAKTKPVEIKSEMILDADAERKYMFDHIWLRTNAIFYHSNFHGIDWNAMRSEYQKYLPHIGNSVEFAEMISEMLGELNVSHAGGRYNGNIPNGDATASLGIFMDYSHRGNGIKITEVIKGGPLDKADFNLQPGTVIEKIDGEPITPSRDVASYLNRKAGNFTLLDVMDTNGGRKQLTVKPISLQEENRLLYRRWVKTNEKEVAEKSNGTLGYVHIPGMSDEPYRSIYERMMGKFSDKKGVIVDTRFNGGGDLVADLAMFFTGVPFLSYETEARKVGGEPTSRWTKPTLAMFNESMYSDGSCFASGYVDLKIGKTVGMPVPGTCSFAGWERLPNGGVWGVVPVSAKNKAGEWMENNQTDPGIQVKNMPGVIDNGRDEQLERSIQELMKEVE</sequence>
<feature type="chain" id="PRO_5037558832" description="Tricorn protease homolog" evidence="11">
    <location>
        <begin position="20"/>
        <end position="1081"/>
    </location>
</feature>
<dbReference type="Pfam" id="PF03572">
    <property type="entry name" value="Peptidase_S41"/>
    <property type="match status" value="1"/>
</dbReference>
<feature type="active site" description="Charge relay system" evidence="8">
    <location>
        <position position="1044"/>
    </location>
</feature>
<evidence type="ECO:0000256" key="7">
    <source>
        <dbReference type="PIRNR" id="PIRNR036421"/>
    </source>
</evidence>
<feature type="site" description="Transition state stabilizer; via amide nitrogen" evidence="9">
    <location>
        <position position="989"/>
    </location>
</feature>
<evidence type="ECO:0000256" key="1">
    <source>
        <dbReference type="ARBA" id="ARBA00004496"/>
    </source>
</evidence>
<dbReference type="GO" id="GO:0006508">
    <property type="term" value="P:proteolysis"/>
    <property type="evidence" value="ECO:0007669"/>
    <property type="project" value="UniProtKB-UniRule"/>
</dbReference>
<dbReference type="SUPFAM" id="SSF50969">
    <property type="entry name" value="YVTN repeat-like/Quinoprotein amine dehydrogenase"/>
    <property type="match status" value="1"/>
</dbReference>
<dbReference type="Gene3D" id="2.30.42.10">
    <property type="match status" value="1"/>
</dbReference>
<keyword evidence="3 7" id="KW-0963">Cytoplasm</keyword>
<dbReference type="CDD" id="cd07562">
    <property type="entry name" value="Peptidase_S41_TRI"/>
    <property type="match status" value="1"/>
</dbReference>
<feature type="compositionally biased region" description="Basic and acidic residues" evidence="10">
    <location>
        <begin position="569"/>
        <end position="579"/>
    </location>
</feature>
<dbReference type="SUPFAM" id="SSF50156">
    <property type="entry name" value="PDZ domain-like"/>
    <property type="match status" value="1"/>
</dbReference>
<dbReference type="Gene3D" id="2.120.10.30">
    <property type="entry name" value="TolB, C-terminal domain"/>
    <property type="match status" value="1"/>
</dbReference>
<comment type="caution">
    <text evidence="13">The sequence shown here is derived from an EMBL/GenBank/DDBJ whole genome shotgun (WGS) entry which is preliminary data.</text>
</comment>
<evidence type="ECO:0000259" key="12">
    <source>
        <dbReference type="PROSITE" id="PS50106"/>
    </source>
</evidence>
<dbReference type="Pfam" id="PF14685">
    <property type="entry name" value="PDZ_Tricorn"/>
    <property type="match status" value="1"/>
</dbReference>
<evidence type="ECO:0000256" key="10">
    <source>
        <dbReference type="SAM" id="MobiDB-lite"/>
    </source>
</evidence>
<dbReference type="EC" id="3.4.21.-" evidence="7"/>
<feature type="region of interest" description="Disordered" evidence="10">
    <location>
        <begin position="569"/>
        <end position="592"/>
    </location>
</feature>
<evidence type="ECO:0000256" key="3">
    <source>
        <dbReference type="ARBA" id="ARBA00022490"/>
    </source>
</evidence>
<evidence type="ECO:0000256" key="4">
    <source>
        <dbReference type="ARBA" id="ARBA00022670"/>
    </source>
</evidence>
<evidence type="ECO:0000256" key="11">
    <source>
        <dbReference type="SAM" id="SignalP"/>
    </source>
</evidence>
<dbReference type="GO" id="GO:0008236">
    <property type="term" value="F:serine-type peptidase activity"/>
    <property type="evidence" value="ECO:0007669"/>
    <property type="project" value="UniProtKB-UniRule"/>
</dbReference>
<comment type="function">
    <text evidence="7">Degrades oligopeptides.</text>
</comment>
<comment type="subcellular location">
    <subcellularLocation>
        <location evidence="1 7">Cytoplasm</location>
    </subcellularLocation>
</comment>
<evidence type="ECO:0000256" key="9">
    <source>
        <dbReference type="PIRSR" id="PIRSR036421-3"/>
    </source>
</evidence>
<reference evidence="13" key="1">
    <citation type="submission" date="2019-07" db="EMBL/GenBank/DDBJ databases">
        <authorList>
            <person name="De-Chao Zhang Q."/>
        </authorList>
    </citation>
    <scope>NUCLEOTIDE SEQUENCE</scope>
    <source>
        <strain evidence="13">TP-CH-4</strain>
    </source>
</reference>
<evidence type="ECO:0000256" key="6">
    <source>
        <dbReference type="ARBA" id="ARBA00022825"/>
    </source>
</evidence>
<evidence type="ECO:0000256" key="5">
    <source>
        <dbReference type="ARBA" id="ARBA00022801"/>
    </source>
</evidence>
<keyword evidence="11" id="KW-0732">Signal</keyword>
<feature type="signal peptide" evidence="11">
    <location>
        <begin position="1"/>
        <end position="19"/>
    </location>
</feature>
<dbReference type="GO" id="GO:0005737">
    <property type="term" value="C:cytoplasm"/>
    <property type="evidence" value="ECO:0007669"/>
    <property type="project" value="UniProtKB-SubCell"/>
</dbReference>
<dbReference type="Pfam" id="PF14684">
    <property type="entry name" value="Tricorn_C1"/>
    <property type="match status" value="1"/>
</dbReference>
<feature type="domain" description="PDZ" evidence="12">
    <location>
        <begin position="783"/>
        <end position="861"/>
    </location>
</feature>
<keyword evidence="6 7" id="KW-0720">Serine protease</keyword>
<feature type="active site" description="Charge relay system" evidence="8">
    <location>
        <position position="772"/>
    </location>
</feature>
<dbReference type="EMBL" id="VIKU02000002">
    <property type="protein sequence ID" value="NHF59443.1"/>
    <property type="molecule type" value="Genomic_DNA"/>
</dbReference>
<dbReference type="SUPFAM" id="SSF69304">
    <property type="entry name" value="Tricorn protease N-terminal domain"/>
    <property type="match status" value="1"/>
</dbReference>
<dbReference type="SUPFAM" id="SSF52096">
    <property type="entry name" value="ClpP/crotonase"/>
    <property type="match status" value="1"/>
</dbReference>
<dbReference type="InterPro" id="IPR005151">
    <property type="entry name" value="Tail-specific_protease"/>
</dbReference>
<dbReference type="InterPro" id="IPR001478">
    <property type="entry name" value="PDZ"/>
</dbReference>
<keyword evidence="14" id="KW-1185">Reference proteome</keyword>
<dbReference type="InterPro" id="IPR011042">
    <property type="entry name" value="6-blade_b-propeller_TolB-like"/>
</dbReference>
<feature type="active site" description="Nucleophile" evidence="8">
    <location>
        <position position="988"/>
    </location>
</feature>
<dbReference type="PROSITE" id="PS50106">
    <property type="entry name" value="PDZ"/>
    <property type="match status" value="1"/>
</dbReference>
<evidence type="ECO:0000256" key="8">
    <source>
        <dbReference type="PIRSR" id="PIRSR036421-1"/>
    </source>
</evidence>
<accession>A0A967AUU4</accession>
<dbReference type="InterPro" id="IPR036034">
    <property type="entry name" value="PDZ_sf"/>
</dbReference>
<dbReference type="Gene3D" id="3.90.226.10">
    <property type="entry name" value="2-enoyl-CoA Hydratase, Chain A, domain 1"/>
    <property type="match status" value="1"/>
</dbReference>
<keyword evidence="5 7" id="KW-0378">Hydrolase</keyword>
<evidence type="ECO:0000313" key="14">
    <source>
        <dbReference type="Proteomes" id="UP000707206"/>
    </source>
</evidence>
<proteinExistence type="inferred from homology"/>
<dbReference type="PIRSF" id="PIRSF036421">
    <property type="entry name" value="Tricorn_protease"/>
    <property type="match status" value="1"/>
</dbReference>
<dbReference type="Pfam" id="PF26549">
    <property type="entry name" value="Tricorn_N"/>
    <property type="match status" value="1"/>
</dbReference>
<evidence type="ECO:0000313" key="13">
    <source>
        <dbReference type="EMBL" id="NHF59443.1"/>
    </source>
</evidence>
<name>A0A967AUU4_9FLAO</name>
<dbReference type="InterPro" id="IPR012393">
    <property type="entry name" value="Tricorn_protease"/>
</dbReference>
<dbReference type="RefSeq" id="WP_152573952.1">
    <property type="nucleotide sequence ID" value="NZ_VIKU02000002.1"/>
</dbReference>
<comment type="similarity">
    <text evidence="2 7">Belongs to the peptidase S41B family.</text>
</comment>
<reference evidence="13" key="2">
    <citation type="submission" date="2020-03" db="EMBL/GenBank/DDBJ databases">
        <title>Flavobacteriaceae bacterium strain TP-CH-4, a member of the family Flavobacteriaceae isolated from a deep-sea seamount.</title>
        <authorList>
            <person name="Zhang D.-C."/>
        </authorList>
    </citation>
    <scope>NUCLEOTIDE SEQUENCE</scope>
    <source>
        <strain evidence="13">TP-CH-4</strain>
    </source>
</reference>
<evidence type="ECO:0000256" key="2">
    <source>
        <dbReference type="ARBA" id="ARBA00008524"/>
    </source>
</evidence>
<dbReference type="SUPFAM" id="SSF75011">
    <property type="entry name" value="3-carboxy-cis,cis-mucoante lactonizing enzyme"/>
    <property type="match status" value="1"/>
</dbReference>
<dbReference type="Pfam" id="PF26550">
    <property type="entry name" value="Tricorn_2nd"/>
    <property type="match status" value="1"/>
</dbReference>
<dbReference type="InterPro" id="IPR029414">
    <property type="entry name" value="Tricorn_PDZ"/>
</dbReference>
<dbReference type="InterPro" id="IPR028204">
    <property type="entry name" value="Tricorn_C1"/>
</dbReference>
<organism evidence="13 14">
    <name type="scientific">Pelagihabitans pacificus</name>
    <dbReference type="NCBI Taxonomy" id="2696054"/>
    <lineage>
        <taxon>Bacteria</taxon>
        <taxon>Pseudomonadati</taxon>
        <taxon>Bacteroidota</taxon>
        <taxon>Flavobacteriia</taxon>
        <taxon>Flavobacteriales</taxon>
        <taxon>Flavobacteriaceae</taxon>
        <taxon>Pelagihabitans</taxon>
    </lineage>
</organism>
<dbReference type="Gene3D" id="3.30.750.44">
    <property type="match status" value="1"/>
</dbReference>
<dbReference type="Proteomes" id="UP000707206">
    <property type="component" value="Unassembled WGS sequence"/>
</dbReference>
<gene>
    <name evidence="13" type="ORF">FK220_008835</name>
</gene>
<dbReference type="InterPro" id="IPR011044">
    <property type="entry name" value="Quino_amine_DH_bsu"/>
</dbReference>
<keyword evidence="4 7" id="KW-0645">Protease</keyword>
<dbReference type="AlphaFoldDB" id="A0A967AUU4"/>
<dbReference type="InterPro" id="IPR029045">
    <property type="entry name" value="ClpP/crotonase-like_dom_sf"/>
</dbReference>
<dbReference type="PANTHER" id="PTHR43253:SF1">
    <property type="entry name" value="TRICORN PROTEASE HOMOLOG 2-RELATED"/>
    <property type="match status" value="1"/>
</dbReference>
<dbReference type="PANTHER" id="PTHR43253">
    <property type="entry name" value="TRICORN PROTEASE HOMOLOG 2-RELATED"/>
    <property type="match status" value="1"/>
</dbReference>